<gene>
    <name evidence="5" type="ORF">BCR41DRAFT_399178</name>
</gene>
<organism evidence="5 6">
    <name type="scientific">Lobosporangium transversale</name>
    <dbReference type="NCBI Taxonomy" id="64571"/>
    <lineage>
        <taxon>Eukaryota</taxon>
        <taxon>Fungi</taxon>
        <taxon>Fungi incertae sedis</taxon>
        <taxon>Mucoromycota</taxon>
        <taxon>Mortierellomycotina</taxon>
        <taxon>Mortierellomycetes</taxon>
        <taxon>Mortierellales</taxon>
        <taxon>Mortierellaceae</taxon>
        <taxon>Lobosporangium</taxon>
    </lineage>
</organism>
<sequence length="694" mass="77715">MTDEISLVCILDGASTTFEVDINPRRTINYLKKAIKKEKENALQGIDANELNLYHVSVPDEGTTVNIANVESKESLTRGSIKLSNLFGTSPLPEETIHIFVQQLLEAVIWTKTSSILAWVRQYERPIGTKQAPLVTSFGSEFPLRRREETLHVLWGGNPCRKGVFGRFKNRSNDDKSLHPIPFLACGPGTGKSRFLQFLGGVLREMANSCGDQSVESAFSNMVSINITYGSDTAASQFDVKTGGEASIAVRLLYEYFINTKDSGIKPKVDFDSFLQKGGVEQLDLYAVIQVIQSDIISRGTSTNDFSVLVIGIDEVDQLYKVCPNTLQEAVRAIGALSCSMAKPFCIPIMADGKVLHLTEDYLKNDILFRRSIADIGGVPKAVELFYHLFVDRLKSIKEVSDQAEDLLECLRNVNIVAIMQGLADRLSKLYPFQGYVELMTPVLAKAIFDIPVVMYCIIGDGTTITYENLMTTGVIHLEQAKERDMYHVRVPYLWLVILVDASKKCQSKSPLKNFLKVAEFDPEFPEFEVEIPDHRSVTVHQLLETFPDHEAAKDVDGMEHTNFLREFHKVFVNGKGAPADGFTQLRLQDRGGRGDTVPLCLFCQMKWTEGEDSKEHSVIDQTTIDEEITKIAKVNEVLKERCQSLECAFGIFSNRCESSSKVELHSHTFMRLPDLNTISSMFLELGRKSVKKS</sequence>
<evidence type="ECO:0000256" key="3">
    <source>
        <dbReference type="ARBA" id="ARBA00022525"/>
    </source>
</evidence>
<dbReference type="GO" id="GO:0005576">
    <property type="term" value="C:extracellular region"/>
    <property type="evidence" value="ECO:0007669"/>
    <property type="project" value="UniProtKB-SubCell"/>
</dbReference>
<feature type="domain" description="Crinkler effector protein N-terminal" evidence="4">
    <location>
        <begin position="5"/>
        <end position="102"/>
    </location>
</feature>
<name>A0A1Y2GFG2_9FUNG</name>
<dbReference type="Pfam" id="PF20147">
    <property type="entry name" value="Crinkler"/>
    <property type="match status" value="1"/>
</dbReference>
<dbReference type="OrthoDB" id="2428033at2759"/>
<protein>
    <recommendedName>
        <fullName evidence="4">Crinkler effector protein N-terminal domain-containing protein</fullName>
    </recommendedName>
</protein>
<evidence type="ECO:0000259" key="4">
    <source>
        <dbReference type="Pfam" id="PF20147"/>
    </source>
</evidence>
<evidence type="ECO:0000313" key="5">
    <source>
        <dbReference type="EMBL" id="ORZ08494.1"/>
    </source>
</evidence>
<reference evidence="5 6" key="1">
    <citation type="submission" date="2016-07" db="EMBL/GenBank/DDBJ databases">
        <title>Pervasive Adenine N6-methylation of Active Genes in Fungi.</title>
        <authorList>
            <consortium name="DOE Joint Genome Institute"/>
            <person name="Mondo S.J."/>
            <person name="Dannebaum R.O."/>
            <person name="Kuo R.C."/>
            <person name="Labutti K."/>
            <person name="Haridas S."/>
            <person name="Kuo A."/>
            <person name="Salamov A."/>
            <person name="Ahrendt S.R."/>
            <person name="Lipzen A."/>
            <person name="Sullivan W."/>
            <person name="Andreopoulos W.B."/>
            <person name="Clum A."/>
            <person name="Lindquist E."/>
            <person name="Daum C."/>
            <person name="Ramamoorthy G.K."/>
            <person name="Gryganskyi A."/>
            <person name="Culley D."/>
            <person name="Magnuson J.K."/>
            <person name="James T.Y."/>
            <person name="O'Malley M.A."/>
            <person name="Stajich J.E."/>
            <person name="Spatafora J.W."/>
            <person name="Visel A."/>
            <person name="Grigoriev I.V."/>
        </authorList>
    </citation>
    <scope>NUCLEOTIDE SEQUENCE [LARGE SCALE GENOMIC DNA]</scope>
    <source>
        <strain evidence="5 6">NRRL 3116</strain>
    </source>
</reference>
<evidence type="ECO:0000256" key="2">
    <source>
        <dbReference type="ARBA" id="ARBA00004613"/>
    </source>
</evidence>
<dbReference type="RefSeq" id="XP_021878422.1">
    <property type="nucleotide sequence ID" value="XM_022029033.1"/>
</dbReference>
<dbReference type="EMBL" id="MCFF01000037">
    <property type="protein sequence ID" value="ORZ08494.1"/>
    <property type="molecule type" value="Genomic_DNA"/>
</dbReference>
<dbReference type="GO" id="GO:0043657">
    <property type="term" value="C:host cell"/>
    <property type="evidence" value="ECO:0007669"/>
    <property type="project" value="UniProtKB-SubCell"/>
</dbReference>
<comment type="caution">
    <text evidence="5">The sequence shown here is derived from an EMBL/GenBank/DDBJ whole genome shotgun (WGS) entry which is preliminary data.</text>
</comment>
<dbReference type="GeneID" id="33570876"/>
<dbReference type="InterPro" id="IPR045379">
    <property type="entry name" value="Crinkler_N"/>
</dbReference>
<proteinExistence type="predicted"/>
<dbReference type="AlphaFoldDB" id="A0A1Y2GFG2"/>
<dbReference type="InParanoid" id="A0A1Y2GFG2"/>
<comment type="subcellular location">
    <subcellularLocation>
        <location evidence="1">Host cell</location>
    </subcellularLocation>
    <subcellularLocation>
        <location evidence="2">Secreted</location>
    </subcellularLocation>
</comment>
<evidence type="ECO:0000256" key="1">
    <source>
        <dbReference type="ARBA" id="ARBA00004340"/>
    </source>
</evidence>
<keyword evidence="6" id="KW-1185">Reference proteome</keyword>
<accession>A0A1Y2GFG2</accession>
<keyword evidence="3" id="KW-0964">Secreted</keyword>
<dbReference type="Proteomes" id="UP000193648">
    <property type="component" value="Unassembled WGS sequence"/>
</dbReference>
<evidence type="ECO:0000313" key="6">
    <source>
        <dbReference type="Proteomes" id="UP000193648"/>
    </source>
</evidence>